<feature type="non-terminal residue" evidence="1">
    <location>
        <position position="1"/>
    </location>
</feature>
<dbReference type="AlphaFoldDB" id="A0A9P6L357"/>
<dbReference type="EMBL" id="WIUZ02000016">
    <property type="protein sequence ID" value="KAF9780591.1"/>
    <property type="molecule type" value="Genomic_DNA"/>
</dbReference>
<reference evidence="1" key="1">
    <citation type="journal article" date="2020" name="Nat. Commun.">
        <title>Large-scale genome sequencing of mycorrhizal fungi provides insights into the early evolution of symbiotic traits.</title>
        <authorList>
            <person name="Miyauchi S."/>
            <person name="Kiss E."/>
            <person name="Kuo A."/>
            <person name="Drula E."/>
            <person name="Kohler A."/>
            <person name="Sanchez-Garcia M."/>
            <person name="Morin E."/>
            <person name="Andreopoulos B."/>
            <person name="Barry K.W."/>
            <person name="Bonito G."/>
            <person name="Buee M."/>
            <person name="Carver A."/>
            <person name="Chen C."/>
            <person name="Cichocki N."/>
            <person name="Clum A."/>
            <person name="Culley D."/>
            <person name="Crous P.W."/>
            <person name="Fauchery L."/>
            <person name="Girlanda M."/>
            <person name="Hayes R.D."/>
            <person name="Keri Z."/>
            <person name="LaButti K."/>
            <person name="Lipzen A."/>
            <person name="Lombard V."/>
            <person name="Magnuson J."/>
            <person name="Maillard F."/>
            <person name="Murat C."/>
            <person name="Nolan M."/>
            <person name="Ohm R.A."/>
            <person name="Pangilinan J."/>
            <person name="Pereira M.F."/>
            <person name="Perotto S."/>
            <person name="Peter M."/>
            <person name="Pfister S."/>
            <person name="Riley R."/>
            <person name="Sitrit Y."/>
            <person name="Stielow J.B."/>
            <person name="Szollosi G."/>
            <person name="Zifcakova L."/>
            <person name="Stursova M."/>
            <person name="Spatafora J.W."/>
            <person name="Tedersoo L."/>
            <person name="Vaario L.M."/>
            <person name="Yamada A."/>
            <person name="Yan M."/>
            <person name="Wang P."/>
            <person name="Xu J."/>
            <person name="Bruns T."/>
            <person name="Baldrian P."/>
            <person name="Vilgalys R."/>
            <person name="Dunand C."/>
            <person name="Henrissat B."/>
            <person name="Grigoriev I.V."/>
            <person name="Hibbett D."/>
            <person name="Nagy L.G."/>
            <person name="Martin F.M."/>
        </authorList>
    </citation>
    <scope>NUCLEOTIDE SEQUENCE</scope>
    <source>
        <strain evidence="1">UH-Tt-Lm1</strain>
    </source>
</reference>
<comment type="caution">
    <text evidence="1">The sequence shown here is derived from an EMBL/GenBank/DDBJ whole genome shotgun (WGS) entry which is preliminary data.</text>
</comment>
<proteinExistence type="predicted"/>
<feature type="non-terminal residue" evidence="1">
    <location>
        <position position="216"/>
    </location>
</feature>
<evidence type="ECO:0000313" key="1">
    <source>
        <dbReference type="EMBL" id="KAF9780591.1"/>
    </source>
</evidence>
<name>A0A9P6L357_9AGAM</name>
<dbReference type="OrthoDB" id="3044497at2759"/>
<reference evidence="1" key="2">
    <citation type="submission" date="2020-11" db="EMBL/GenBank/DDBJ databases">
        <authorList>
            <consortium name="DOE Joint Genome Institute"/>
            <person name="Kuo A."/>
            <person name="Miyauchi S."/>
            <person name="Kiss E."/>
            <person name="Drula E."/>
            <person name="Kohler A."/>
            <person name="Sanchez-Garcia M."/>
            <person name="Andreopoulos B."/>
            <person name="Barry K.W."/>
            <person name="Bonito G."/>
            <person name="Buee M."/>
            <person name="Carver A."/>
            <person name="Chen C."/>
            <person name="Cichocki N."/>
            <person name="Clum A."/>
            <person name="Culley D."/>
            <person name="Crous P.W."/>
            <person name="Fauchery L."/>
            <person name="Girlanda M."/>
            <person name="Hayes R."/>
            <person name="Keri Z."/>
            <person name="Labutti K."/>
            <person name="Lipzen A."/>
            <person name="Lombard V."/>
            <person name="Magnuson J."/>
            <person name="Maillard F."/>
            <person name="Morin E."/>
            <person name="Murat C."/>
            <person name="Nolan M."/>
            <person name="Ohm R."/>
            <person name="Pangilinan J."/>
            <person name="Pereira M."/>
            <person name="Perotto S."/>
            <person name="Peter M."/>
            <person name="Riley R."/>
            <person name="Sitrit Y."/>
            <person name="Stielow B."/>
            <person name="Szollosi G."/>
            <person name="Zifcakova L."/>
            <person name="Stursova M."/>
            <person name="Spatafora J.W."/>
            <person name="Tedersoo L."/>
            <person name="Vaario L.-M."/>
            <person name="Yamada A."/>
            <person name="Yan M."/>
            <person name="Wang P."/>
            <person name="Xu J."/>
            <person name="Bruns T."/>
            <person name="Baldrian P."/>
            <person name="Vilgalys R."/>
            <person name="Henrissat B."/>
            <person name="Grigoriev I.V."/>
            <person name="Hibbett D."/>
            <person name="Nagy L.G."/>
            <person name="Martin F.M."/>
        </authorList>
    </citation>
    <scope>NUCLEOTIDE SEQUENCE</scope>
    <source>
        <strain evidence="1">UH-Tt-Lm1</strain>
    </source>
</reference>
<evidence type="ECO:0008006" key="3">
    <source>
        <dbReference type="Google" id="ProtNLM"/>
    </source>
</evidence>
<evidence type="ECO:0000313" key="2">
    <source>
        <dbReference type="Proteomes" id="UP000736335"/>
    </source>
</evidence>
<gene>
    <name evidence="1" type="ORF">BJ322DRAFT_980135</name>
</gene>
<organism evidence="1 2">
    <name type="scientific">Thelephora terrestris</name>
    <dbReference type="NCBI Taxonomy" id="56493"/>
    <lineage>
        <taxon>Eukaryota</taxon>
        <taxon>Fungi</taxon>
        <taxon>Dikarya</taxon>
        <taxon>Basidiomycota</taxon>
        <taxon>Agaricomycotina</taxon>
        <taxon>Agaricomycetes</taxon>
        <taxon>Thelephorales</taxon>
        <taxon>Thelephoraceae</taxon>
        <taxon>Thelephora</taxon>
    </lineage>
</organism>
<sequence>INNGNNQGCPLSMIYYAFYNAGLLEISPPTARDEFQFGYVDDVALLAIGKDTSDTHKKLSEMMMRPGGAFDWSKSHNSQFELSKLAIMNFSTKPLPPTPLTFTCPHTNKLTTVTPVQTYRFLGILFDPKLKWTAQREKAARAAAAWVNLIRRLTRTSTGISAQGMRKLYTTVALPKMSYAADVWYTIPHATPTGKRRTGAVKFTQKLISEQRRAVI</sequence>
<dbReference type="PANTHER" id="PTHR33481:SF1">
    <property type="entry name" value="ENDONUCLEASE_EXONUCLEASE_PHOSPHATASE DOMAIN-CONTAINING PROTEIN-RELATED"/>
    <property type="match status" value="1"/>
</dbReference>
<accession>A0A9P6L357</accession>
<dbReference type="Proteomes" id="UP000736335">
    <property type="component" value="Unassembled WGS sequence"/>
</dbReference>
<protein>
    <recommendedName>
        <fullName evidence="3">Reverse transcriptase domain-containing protein</fullName>
    </recommendedName>
</protein>
<keyword evidence="2" id="KW-1185">Reference proteome</keyword>
<dbReference type="PANTHER" id="PTHR33481">
    <property type="entry name" value="REVERSE TRANSCRIPTASE"/>
    <property type="match status" value="1"/>
</dbReference>